<dbReference type="RefSeq" id="WP_152763928.1">
    <property type="nucleotide sequence ID" value="NZ_WHLY01000002.1"/>
</dbReference>
<comment type="caution">
    <text evidence="1">The sequence shown here is derived from an EMBL/GenBank/DDBJ whole genome shotgun (WGS) entry which is preliminary data.</text>
</comment>
<dbReference type="InterPro" id="IPR011250">
    <property type="entry name" value="OMP/PagP_B-barrel"/>
</dbReference>
<gene>
    <name evidence="1" type="ORF">GBK04_23425</name>
</gene>
<evidence type="ECO:0000313" key="2">
    <source>
        <dbReference type="Proteomes" id="UP000479293"/>
    </source>
</evidence>
<accession>A0A7C9BMA4</accession>
<reference evidence="1 2" key="1">
    <citation type="submission" date="2019-10" db="EMBL/GenBank/DDBJ databases">
        <title>Draft Genome Sequence of Cytophagaceae sp. SJW1-29.</title>
        <authorList>
            <person name="Choi A."/>
        </authorList>
    </citation>
    <scope>NUCLEOTIDE SEQUENCE [LARGE SCALE GENOMIC DNA]</scope>
    <source>
        <strain evidence="1 2">SJW1-29</strain>
    </source>
</reference>
<dbReference type="AlphaFoldDB" id="A0A7C9BMA4"/>
<evidence type="ECO:0000313" key="1">
    <source>
        <dbReference type="EMBL" id="MPR36215.1"/>
    </source>
</evidence>
<dbReference type="Proteomes" id="UP000479293">
    <property type="component" value="Unassembled WGS sequence"/>
</dbReference>
<name>A0A7C9BMA4_9BACT</name>
<keyword evidence="2" id="KW-1185">Reference proteome</keyword>
<organism evidence="1 2">
    <name type="scientific">Salmonirosea aquatica</name>
    <dbReference type="NCBI Taxonomy" id="2654236"/>
    <lineage>
        <taxon>Bacteria</taxon>
        <taxon>Pseudomonadati</taxon>
        <taxon>Bacteroidota</taxon>
        <taxon>Cytophagia</taxon>
        <taxon>Cytophagales</taxon>
        <taxon>Spirosomataceae</taxon>
        <taxon>Salmonirosea</taxon>
    </lineage>
</organism>
<proteinExistence type="predicted"/>
<dbReference type="SUPFAM" id="SSF56925">
    <property type="entry name" value="OMPA-like"/>
    <property type="match status" value="1"/>
</dbReference>
<dbReference type="EMBL" id="WHLY01000002">
    <property type="protein sequence ID" value="MPR36215.1"/>
    <property type="molecule type" value="Genomic_DNA"/>
</dbReference>
<protein>
    <submittedName>
        <fullName evidence="1">Uncharacterized protein</fullName>
    </submittedName>
</protein>
<sequence>MGEVKAKGNFEVLFRNNTNREITSYSADDLKFYIVDDIRRISQEIPQNQNHKRYFMKARLLGRLSLYELISKEDDWEYVLQNHQGELLPLLGNDAYRVLTLNLGDCQDELLHKMMESRDFVYSYSYFEKILRRYNFCVDKQEPTIMANRYRDSFELIAGFARNGWHYSFHSSVFAKPSVEGPLEAYYFVPFGISYTIMPHKRLSGVAELMYNKYSGQRKYKIVTDIASEDQSVSAQEEYIMFSPLVRYVLTDGDVRTFIKAGPTFSYPLRFGVNVHYADSRDYDYRFNKGLGSGYSVGIGGEKYVTKSKAINIELRYHWHTVQDQATHIGSSNALMLLASFSFR</sequence>